<sequence>MLPPDGLIIHRYLRDTPRSNVGGGLPPMAASQPTSMLDFDRVHIRYLGYGHYWFRFYSGSLLKEPKSNQKALAPPLGTSLRLGVPAIRQGFGGPPPRAIHGAGRLNRHPCRFTPKSLSNSGQRGLTGRLRSKARSRSRAARYASWLPSAATQLCRYLWLSGASPLPHFDLRPVRYWRAGCWSVETRPALRSQPLP</sequence>
<evidence type="ECO:0000313" key="2">
    <source>
        <dbReference type="EMBL" id="VTR03523.1"/>
    </source>
</evidence>
<dbReference type="Proteomes" id="UP000306562">
    <property type="component" value="Chromosome"/>
</dbReference>
<evidence type="ECO:0000313" key="3">
    <source>
        <dbReference type="Proteomes" id="UP000306562"/>
    </source>
</evidence>
<reference evidence="2 3" key="1">
    <citation type="submission" date="2019-05" db="EMBL/GenBank/DDBJ databases">
        <authorList>
            <consortium name="Pathogen Informatics"/>
        </authorList>
    </citation>
    <scope>NUCLEOTIDE SEQUENCE [LARGE SCALE GENOMIC DNA]</scope>
    <source>
        <strain evidence="2 3">NCTC10696</strain>
    </source>
</reference>
<proteinExistence type="predicted"/>
<organism evidence="2 3">
    <name type="scientific">Pseudomonas synxantha</name>
    <dbReference type="NCBI Taxonomy" id="47883"/>
    <lineage>
        <taxon>Bacteria</taxon>
        <taxon>Pseudomonadati</taxon>
        <taxon>Pseudomonadota</taxon>
        <taxon>Gammaproteobacteria</taxon>
        <taxon>Pseudomonadales</taxon>
        <taxon>Pseudomonadaceae</taxon>
        <taxon>Pseudomonas</taxon>
    </lineage>
</organism>
<protein>
    <recommendedName>
        <fullName evidence="4">Threonine synthase</fullName>
    </recommendedName>
</protein>
<gene>
    <name evidence="2" type="ORF">NCTC10696_04354</name>
</gene>
<evidence type="ECO:0008006" key="4">
    <source>
        <dbReference type="Google" id="ProtNLM"/>
    </source>
</evidence>
<dbReference type="AlphaFoldDB" id="A0AAX3IBX9"/>
<accession>A0AAX3IBX9</accession>
<feature type="region of interest" description="Disordered" evidence="1">
    <location>
        <begin position="112"/>
        <end position="132"/>
    </location>
</feature>
<name>A0AAX3IBX9_9PSED</name>
<evidence type="ECO:0000256" key="1">
    <source>
        <dbReference type="SAM" id="MobiDB-lite"/>
    </source>
</evidence>
<dbReference type="EMBL" id="LR590482">
    <property type="protein sequence ID" value="VTR03523.1"/>
    <property type="molecule type" value="Genomic_DNA"/>
</dbReference>